<dbReference type="Pfam" id="PF11342">
    <property type="entry name" value="DUF3144"/>
    <property type="match status" value="1"/>
</dbReference>
<dbReference type="InterPro" id="IPR021490">
    <property type="entry name" value="DUF3144"/>
</dbReference>
<name>A0A1M6JE50_MALRU</name>
<dbReference type="EMBL" id="FQZT01000008">
    <property type="protein sequence ID" value="SHJ44987.1"/>
    <property type="molecule type" value="Genomic_DNA"/>
</dbReference>
<accession>A0A1M6JE50</accession>
<keyword evidence="2" id="KW-1185">Reference proteome</keyword>
<proteinExistence type="predicted"/>
<dbReference type="RefSeq" id="WP_072908989.1">
    <property type="nucleotide sequence ID" value="NZ_FQZT01000008.1"/>
</dbReference>
<evidence type="ECO:0000313" key="2">
    <source>
        <dbReference type="Proteomes" id="UP000184171"/>
    </source>
</evidence>
<dbReference type="Proteomes" id="UP000184171">
    <property type="component" value="Unassembled WGS sequence"/>
</dbReference>
<dbReference type="STRING" id="1122189.SAMN02745165_02414"/>
<organism evidence="1 2">
    <name type="scientific">Malonomonas rubra DSM 5091</name>
    <dbReference type="NCBI Taxonomy" id="1122189"/>
    <lineage>
        <taxon>Bacteria</taxon>
        <taxon>Pseudomonadati</taxon>
        <taxon>Thermodesulfobacteriota</taxon>
        <taxon>Desulfuromonadia</taxon>
        <taxon>Desulfuromonadales</taxon>
        <taxon>Geopsychrobacteraceae</taxon>
        <taxon>Malonomonas</taxon>
    </lineage>
</organism>
<gene>
    <name evidence="1" type="ORF">SAMN02745165_02414</name>
</gene>
<dbReference type="Gene3D" id="1.10.287.3020">
    <property type="match status" value="1"/>
</dbReference>
<evidence type="ECO:0008006" key="3">
    <source>
        <dbReference type="Google" id="ProtNLM"/>
    </source>
</evidence>
<dbReference type="OrthoDB" id="6120336at2"/>
<sequence length="93" mass="10601">MSEKITEKELFDMADKFISVANQLVQNNDQNLPKVGAAFRYAAARFSAHEASLSTANLAEERVNALAWFTEQYNTMLQKNLDQYVALQQKENK</sequence>
<reference evidence="1 2" key="1">
    <citation type="submission" date="2016-11" db="EMBL/GenBank/DDBJ databases">
        <authorList>
            <person name="Jaros S."/>
            <person name="Januszkiewicz K."/>
            <person name="Wedrychowicz H."/>
        </authorList>
    </citation>
    <scope>NUCLEOTIDE SEQUENCE [LARGE SCALE GENOMIC DNA]</scope>
    <source>
        <strain evidence="1 2">DSM 5091</strain>
    </source>
</reference>
<dbReference type="AlphaFoldDB" id="A0A1M6JE50"/>
<protein>
    <recommendedName>
        <fullName evidence="3">DUF3144 domain-containing protein</fullName>
    </recommendedName>
</protein>
<evidence type="ECO:0000313" key="1">
    <source>
        <dbReference type="EMBL" id="SHJ44987.1"/>
    </source>
</evidence>